<dbReference type="InterPro" id="IPR007219">
    <property type="entry name" value="XnlR_reg_dom"/>
</dbReference>
<keyword evidence="6" id="KW-0812">Transmembrane</keyword>
<evidence type="ECO:0000256" key="4">
    <source>
        <dbReference type="ARBA" id="ARBA00023163"/>
    </source>
</evidence>
<sequence>MPHSPKRVRTAQSGACSHCVKRKKRCYIGVKGIPCTTCDRLELPCDGKTIVAKVSGSQSKSRPPSLKYCEEGLFASQLQLAERKQRFRSGAPDIVSTTDPLDNYLSIIDRFLGLQHHLGLQMTNTPDYVTKLPDRLAAEDIEYIETKGSLCLPTARFRTELLKSYILWVHPEVPVLDLDLFLRAIADNNGTNPISLLLFHAVMFAGAAFVDVSHIHQEGYTTREAAREILFQRAKVLLETECEDDRLATVQALLLLVHWQDVRNTEKDASHLIGIALSLAISIGLHRSPDRSSMCLRQRHVWKRTWWSLYNHARLTSEDLLTMMTIEGDHHVGEAPELRMITVCDFQIEILAPEVRAVVDDCEVLRSLEKQTTHAILFVEKTKLCCVSQFSSFSNRVKNLLLTPDKPGIQVCPKPGDLFGKRSLEELEDWYTQLPYAAQHSFPISLAPTPWERSIYLHRAWLKLLHLGTSYAALWEDIRGIPDSINSEFKSQYLKTLDKYLVEVTDLFEEVYSLDIAGFLPGPAVALLVLALAYNRRLRDCDKFKTRKGALKVHQCWNIMRQLRSVSYLARGMDGLLNDRASDHQWHRLTSFLLIPLNTLSTECGCIWGSHE</sequence>
<dbReference type="OrthoDB" id="2212170at2759"/>
<evidence type="ECO:0000256" key="6">
    <source>
        <dbReference type="SAM" id="Phobius"/>
    </source>
</evidence>
<name>A0A7R7Y077_9EURO</name>
<keyword evidence="4" id="KW-0804">Transcription</keyword>
<dbReference type="CDD" id="cd12148">
    <property type="entry name" value="fungal_TF_MHR"/>
    <property type="match status" value="1"/>
</dbReference>
<dbReference type="RefSeq" id="XP_041562955.1">
    <property type="nucleotide sequence ID" value="XM_041697422.1"/>
</dbReference>
<dbReference type="GeneID" id="64980766"/>
<evidence type="ECO:0000256" key="2">
    <source>
        <dbReference type="ARBA" id="ARBA00023015"/>
    </source>
</evidence>
<dbReference type="Pfam" id="PF04082">
    <property type="entry name" value="Fungal_trans"/>
    <property type="match status" value="1"/>
</dbReference>
<dbReference type="InterPro" id="IPR052761">
    <property type="entry name" value="Fungal_Detox/Toxin_TFs"/>
</dbReference>
<keyword evidence="1" id="KW-0479">Metal-binding</keyword>
<protein>
    <recommendedName>
        <fullName evidence="7">Zn(2)-C6 fungal-type domain-containing protein</fullName>
    </recommendedName>
</protein>
<keyword evidence="2" id="KW-0805">Transcription regulation</keyword>
<evidence type="ECO:0000259" key="7">
    <source>
        <dbReference type="PROSITE" id="PS50048"/>
    </source>
</evidence>
<evidence type="ECO:0000256" key="1">
    <source>
        <dbReference type="ARBA" id="ARBA00022723"/>
    </source>
</evidence>
<dbReference type="InterPro" id="IPR001138">
    <property type="entry name" value="Zn2Cys6_DnaBD"/>
</dbReference>
<feature type="domain" description="Zn(2)-C6 fungal-type" evidence="7">
    <location>
        <begin position="15"/>
        <end position="45"/>
    </location>
</feature>
<dbReference type="PANTHER" id="PTHR47425">
    <property type="entry name" value="FARB-RELATED"/>
    <property type="match status" value="1"/>
</dbReference>
<evidence type="ECO:0000313" key="8">
    <source>
        <dbReference type="EMBL" id="BCS30769.1"/>
    </source>
</evidence>
<organism evidence="8 9">
    <name type="scientific">Aspergillus puulaauensis</name>
    <dbReference type="NCBI Taxonomy" id="1220207"/>
    <lineage>
        <taxon>Eukaryota</taxon>
        <taxon>Fungi</taxon>
        <taxon>Dikarya</taxon>
        <taxon>Ascomycota</taxon>
        <taxon>Pezizomycotina</taxon>
        <taxon>Eurotiomycetes</taxon>
        <taxon>Eurotiomycetidae</taxon>
        <taxon>Eurotiales</taxon>
        <taxon>Aspergillaceae</taxon>
        <taxon>Aspergillus</taxon>
    </lineage>
</organism>
<keyword evidence="5" id="KW-0539">Nucleus</keyword>
<keyword evidence="6" id="KW-0472">Membrane</keyword>
<dbReference type="GO" id="GO:0000981">
    <property type="term" value="F:DNA-binding transcription factor activity, RNA polymerase II-specific"/>
    <property type="evidence" value="ECO:0007669"/>
    <property type="project" value="InterPro"/>
</dbReference>
<dbReference type="KEGG" id="apuu:APUU_81072A"/>
<keyword evidence="6" id="KW-1133">Transmembrane helix</keyword>
<dbReference type="PANTHER" id="PTHR47425:SF2">
    <property type="entry name" value="FARB-RELATED"/>
    <property type="match status" value="1"/>
</dbReference>
<dbReference type="InterPro" id="IPR036864">
    <property type="entry name" value="Zn2-C6_fun-type_DNA-bd_sf"/>
</dbReference>
<dbReference type="AlphaFoldDB" id="A0A7R7Y077"/>
<dbReference type="Proteomes" id="UP000654913">
    <property type="component" value="Chromosome 8"/>
</dbReference>
<gene>
    <name evidence="8" type="ORF">APUU_81072A</name>
</gene>
<dbReference type="GO" id="GO:0006351">
    <property type="term" value="P:DNA-templated transcription"/>
    <property type="evidence" value="ECO:0007669"/>
    <property type="project" value="InterPro"/>
</dbReference>
<dbReference type="GO" id="GO:0008270">
    <property type="term" value="F:zinc ion binding"/>
    <property type="evidence" value="ECO:0007669"/>
    <property type="project" value="InterPro"/>
</dbReference>
<feature type="transmembrane region" description="Helical" evidence="6">
    <location>
        <begin position="516"/>
        <end position="535"/>
    </location>
</feature>
<accession>A0A7R7Y077</accession>
<evidence type="ECO:0000313" key="9">
    <source>
        <dbReference type="Proteomes" id="UP000654913"/>
    </source>
</evidence>
<reference evidence="8" key="2">
    <citation type="submission" date="2021-02" db="EMBL/GenBank/DDBJ databases">
        <title>Aspergillus puulaauensis MK2 genome sequence.</title>
        <authorList>
            <person name="Futagami T."/>
            <person name="Mori K."/>
            <person name="Kadooka C."/>
            <person name="Tanaka T."/>
        </authorList>
    </citation>
    <scope>NUCLEOTIDE SEQUENCE</scope>
    <source>
        <strain evidence="8">MK2</strain>
    </source>
</reference>
<evidence type="ECO:0000256" key="3">
    <source>
        <dbReference type="ARBA" id="ARBA00023125"/>
    </source>
</evidence>
<keyword evidence="3" id="KW-0238">DNA-binding</keyword>
<evidence type="ECO:0000256" key="5">
    <source>
        <dbReference type="ARBA" id="ARBA00023242"/>
    </source>
</evidence>
<dbReference type="SUPFAM" id="SSF57701">
    <property type="entry name" value="Zn2/Cys6 DNA-binding domain"/>
    <property type="match status" value="1"/>
</dbReference>
<proteinExistence type="predicted"/>
<dbReference type="CDD" id="cd00067">
    <property type="entry name" value="GAL4"/>
    <property type="match status" value="1"/>
</dbReference>
<dbReference type="PROSITE" id="PS50048">
    <property type="entry name" value="ZN2_CY6_FUNGAL_2"/>
    <property type="match status" value="1"/>
</dbReference>
<dbReference type="GO" id="GO:0003677">
    <property type="term" value="F:DNA binding"/>
    <property type="evidence" value="ECO:0007669"/>
    <property type="project" value="UniProtKB-KW"/>
</dbReference>
<dbReference type="EMBL" id="AP024450">
    <property type="protein sequence ID" value="BCS30769.1"/>
    <property type="molecule type" value="Genomic_DNA"/>
</dbReference>
<reference evidence="8" key="1">
    <citation type="submission" date="2021-01" db="EMBL/GenBank/DDBJ databases">
        <authorList>
            <consortium name="Aspergillus puulaauensis MK2 genome sequencing consortium"/>
            <person name="Kazuki M."/>
            <person name="Futagami T."/>
        </authorList>
    </citation>
    <scope>NUCLEOTIDE SEQUENCE</scope>
    <source>
        <strain evidence="8">MK2</strain>
    </source>
</reference>
<keyword evidence="9" id="KW-1185">Reference proteome</keyword>